<sequence>MTRTTAPHQDLDWLLDGLVDSVAGTRHAVLLSDDGLVMAASATIGPADAERLAAICTGQQSLARGVGRLFDGGTVHQVLVELADLWLFIVSAGEGAHLAVVASQEVDAEVMSLAMHELVQQVGRKLGARARDAFGAETPAGGPAGTAQGAHGA</sequence>
<organism evidence="3 4">
    <name type="scientific">Streptomyces tremellae</name>
    <dbReference type="NCBI Taxonomy" id="1124239"/>
    <lineage>
        <taxon>Bacteria</taxon>
        <taxon>Bacillati</taxon>
        <taxon>Actinomycetota</taxon>
        <taxon>Actinomycetes</taxon>
        <taxon>Kitasatosporales</taxon>
        <taxon>Streptomycetaceae</taxon>
        <taxon>Streptomyces</taxon>
    </lineage>
</organism>
<dbReference type="PANTHER" id="PTHR36222">
    <property type="entry name" value="SERINE PROTEASE INHIBITOR RV3364C"/>
    <property type="match status" value="1"/>
</dbReference>
<proteinExistence type="predicted"/>
<evidence type="ECO:0000259" key="2">
    <source>
        <dbReference type="SMART" id="SM00960"/>
    </source>
</evidence>
<accession>A0ABP7FMZ5</accession>
<dbReference type="SUPFAM" id="SSF103196">
    <property type="entry name" value="Roadblock/LC7 domain"/>
    <property type="match status" value="1"/>
</dbReference>
<dbReference type="InterPro" id="IPR004942">
    <property type="entry name" value="Roadblock/LAMTOR2_dom"/>
</dbReference>
<feature type="compositionally biased region" description="Low complexity" evidence="1">
    <location>
        <begin position="135"/>
        <end position="153"/>
    </location>
</feature>
<feature type="domain" description="Roadblock/LAMTOR2" evidence="2">
    <location>
        <begin position="12"/>
        <end position="102"/>
    </location>
</feature>
<dbReference type="RefSeq" id="WP_345650630.1">
    <property type="nucleotide sequence ID" value="NZ_BAABEP010000037.1"/>
</dbReference>
<dbReference type="PANTHER" id="PTHR36222:SF1">
    <property type="entry name" value="SERINE PROTEASE INHIBITOR RV3364C"/>
    <property type="match status" value="1"/>
</dbReference>
<comment type="caution">
    <text evidence="3">The sequence shown here is derived from an EMBL/GenBank/DDBJ whole genome shotgun (WGS) entry which is preliminary data.</text>
</comment>
<evidence type="ECO:0000256" key="1">
    <source>
        <dbReference type="SAM" id="MobiDB-lite"/>
    </source>
</evidence>
<dbReference type="EMBL" id="BAABEP010000037">
    <property type="protein sequence ID" value="GAA3743880.1"/>
    <property type="molecule type" value="Genomic_DNA"/>
</dbReference>
<feature type="region of interest" description="Disordered" evidence="1">
    <location>
        <begin position="134"/>
        <end position="153"/>
    </location>
</feature>
<protein>
    <submittedName>
        <fullName evidence="3">Roadblock/LC7 domain-containing protein</fullName>
    </submittedName>
</protein>
<dbReference type="Proteomes" id="UP001499884">
    <property type="component" value="Unassembled WGS sequence"/>
</dbReference>
<dbReference type="SMART" id="SM00960">
    <property type="entry name" value="Robl_LC7"/>
    <property type="match status" value="1"/>
</dbReference>
<dbReference type="InterPro" id="IPR053141">
    <property type="entry name" value="Mycobact_SerProt_Inhib_Rv3364c"/>
</dbReference>
<keyword evidence="4" id="KW-1185">Reference proteome</keyword>
<dbReference type="Gene3D" id="3.30.450.30">
    <property type="entry name" value="Dynein light chain 2a, cytoplasmic"/>
    <property type="match status" value="1"/>
</dbReference>
<evidence type="ECO:0000313" key="4">
    <source>
        <dbReference type="Proteomes" id="UP001499884"/>
    </source>
</evidence>
<dbReference type="Pfam" id="PF03259">
    <property type="entry name" value="Robl_LC7"/>
    <property type="match status" value="1"/>
</dbReference>
<reference evidence="4" key="1">
    <citation type="journal article" date="2019" name="Int. J. Syst. Evol. Microbiol.">
        <title>The Global Catalogue of Microorganisms (GCM) 10K type strain sequencing project: providing services to taxonomists for standard genome sequencing and annotation.</title>
        <authorList>
            <consortium name="The Broad Institute Genomics Platform"/>
            <consortium name="The Broad Institute Genome Sequencing Center for Infectious Disease"/>
            <person name="Wu L."/>
            <person name="Ma J."/>
        </authorList>
    </citation>
    <scope>NUCLEOTIDE SEQUENCE [LARGE SCALE GENOMIC DNA]</scope>
    <source>
        <strain evidence="4">JCM 30846</strain>
    </source>
</reference>
<evidence type="ECO:0000313" key="3">
    <source>
        <dbReference type="EMBL" id="GAA3743880.1"/>
    </source>
</evidence>
<name>A0ABP7FMZ5_9ACTN</name>
<gene>
    <name evidence="3" type="ORF">GCM10023082_45770</name>
</gene>